<gene>
    <name evidence="3" type="ORF">BGW36DRAFT_307459</name>
</gene>
<dbReference type="InterPro" id="IPR000845">
    <property type="entry name" value="Nucleoside_phosphorylase_d"/>
</dbReference>
<reference evidence="3" key="1">
    <citation type="submission" date="2021-12" db="EMBL/GenBank/DDBJ databases">
        <title>Convergent genome expansion in fungi linked to evolution of root-endophyte symbiosis.</title>
        <authorList>
            <consortium name="DOE Joint Genome Institute"/>
            <person name="Ke Y.-H."/>
            <person name="Bonito G."/>
            <person name="Liao H.-L."/>
            <person name="Looney B."/>
            <person name="Rojas-Flechas A."/>
            <person name="Nash J."/>
            <person name="Hameed K."/>
            <person name="Schadt C."/>
            <person name="Martin F."/>
            <person name="Crous P.W."/>
            <person name="Miettinen O."/>
            <person name="Magnuson J.K."/>
            <person name="Labbe J."/>
            <person name="Jacobson D."/>
            <person name="Doktycz M.J."/>
            <person name="Veneault-Fourrey C."/>
            <person name="Kuo A."/>
            <person name="Mondo S."/>
            <person name="Calhoun S."/>
            <person name="Riley R."/>
            <person name="Ohm R."/>
            <person name="LaButti K."/>
            <person name="Andreopoulos B."/>
            <person name="Pangilinan J."/>
            <person name="Nolan M."/>
            <person name="Tritt A."/>
            <person name="Clum A."/>
            <person name="Lipzen A."/>
            <person name="Daum C."/>
            <person name="Barry K."/>
            <person name="Grigoriev I.V."/>
            <person name="Vilgalys R."/>
        </authorList>
    </citation>
    <scope>NUCLEOTIDE SEQUENCE</scope>
    <source>
        <strain evidence="3">PMI_201</strain>
    </source>
</reference>
<dbReference type="RefSeq" id="XP_046066136.1">
    <property type="nucleotide sequence ID" value="XM_046212238.1"/>
</dbReference>
<dbReference type="PANTHER" id="PTHR46082">
    <property type="entry name" value="ATP/GTP-BINDING PROTEIN-RELATED"/>
    <property type="match status" value="1"/>
</dbReference>
<evidence type="ECO:0000259" key="2">
    <source>
        <dbReference type="Pfam" id="PF01048"/>
    </source>
</evidence>
<dbReference type="AlphaFoldDB" id="A0AAD4KE67"/>
<dbReference type="GO" id="GO:0003824">
    <property type="term" value="F:catalytic activity"/>
    <property type="evidence" value="ECO:0007669"/>
    <property type="project" value="InterPro"/>
</dbReference>
<feature type="domain" description="Nucleoside phosphorylase" evidence="2">
    <location>
        <begin position="923"/>
        <end position="1194"/>
    </location>
</feature>
<comment type="caution">
    <text evidence="3">The sequence shown here is derived from an EMBL/GenBank/DDBJ whole genome shotgun (WGS) entry which is preliminary data.</text>
</comment>
<dbReference type="Gene3D" id="3.40.50.1580">
    <property type="entry name" value="Nucleoside phosphorylase domain"/>
    <property type="match status" value="1"/>
</dbReference>
<proteinExistence type="predicted"/>
<dbReference type="SUPFAM" id="SSF53167">
    <property type="entry name" value="Purine and uridine phosphorylases"/>
    <property type="match status" value="1"/>
</dbReference>
<name>A0AAD4KE67_9EURO</name>
<feature type="compositionally biased region" description="Low complexity" evidence="1">
    <location>
        <begin position="818"/>
        <end position="851"/>
    </location>
</feature>
<accession>A0AAD4KE67</accession>
<keyword evidence="4" id="KW-1185">Reference proteome</keyword>
<feature type="region of interest" description="Disordered" evidence="1">
    <location>
        <begin position="818"/>
        <end position="891"/>
    </location>
</feature>
<dbReference type="InterPro" id="IPR053137">
    <property type="entry name" value="NLR-like"/>
</dbReference>
<evidence type="ECO:0000313" key="3">
    <source>
        <dbReference type="EMBL" id="KAH8689853.1"/>
    </source>
</evidence>
<dbReference type="Pfam" id="PF01048">
    <property type="entry name" value="PNP_UDP_1"/>
    <property type="match status" value="1"/>
</dbReference>
<dbReference type="GO" id="GO:0009116">
    <property type="term" value="P:nucleoside metabolic process"/>
    <property type="evidence" value="ECO:0007669"/>
    <property type="project" value="InterPro"/>
</dbReference>
<sequence length="1215" mass="136663">MSYWYEKFQDAENNSVSAELPYEIPEDNQQGDSTNAVIYDADQENVHDAESLRSNAQDGKVEYEDINTTELLAYRELIYKAPAYEWLLACLHRTTLLTPSEPNCMDAIRAGIVFSLPRSHKLSRRQPSTTYRVIFRIDWDPRTFIKEQGYVEEPAEVIEKVITLTGSYKDAQALVCMKYLEQMWPFAAKYIIKLVKDVVRSEPGYRAHKNRHDQTEITAWIEECQFIVEAVGTEDFIVEVGQQFAWLGAALRSSSWDQGVAYCTPNISYLPGYQYLHTTKERARSSGYFYSIHFTMQKGEEHPQLVNGQCWQNIFRNPVVVNGYPILNRPESETGLELPLNVMASLAQTRYATFFGGKLFMKGFSTMLIPTKVVRDMVIWHLLFNEDGSHISYIDLRVEKIPGFYPVDISIFHLQSARHVLGWCSDVKYYAGSPDADYAINWSSLDKPHEGCDFANLSVVRGKFITTEMGATIGNKDRAVNRQADTYRGQLNWISKKYVVLYDVKDRRAWLVDGASALLHLVRASLKDNENDNLKDSFLFKWEEMMEAPSAQSGTRAAINVLMNEGNRNYNKEDLSSKRRTTYFHFKDRVEQIYYLLEQCFTYQLQMNMGSLPGSEVNKIQRLCVLEGFDFMDIATDEDQFWPRVIPLPSTDAGWIDFTRAIHAITLFGHGFGELIKPIDTNGLCPSWIEVPRGKDYLIVGVSHIKEILKKRGNTTDRPWKVVEEIFWHNPDKIFDICNCTGNISPGRHCDRAQALIPKHFRNLLGNTLSSPHELKDRGAVIFSHSWESALSEEFYLSKEADVALSFEHFGSPYQDSGLGQSLSSSASQDKGISTGTPRKRSSSSSNASGRPSKRFFPDDVNVSATDDPPLALSSLERSGQRRETEMDTSQGKLSDIVSANKGEYTSNEHGAKNRPSEESYTVGWICAIGIELQESRAMFDELHAVGYGHGSDNNLYTLGRIGHYHVVMSCLPKGQYGTCSATKIATRMMNKFPKIKIGLVVGIAGGLPNENDDIRLGDVIVSTPDKQHGGVVQYDMGKFTIDGFQCTGYLNAPPEKLLAALNMMPSHGATIKNRPSVSYPGESLDRLYKPTYTHVAGNKTCKDCDGQQLLERDPGNRGTGPHVFYGTIASGNAVIKDAATRDKLVQRHQVLCFEMEAAGLMCTNFPCLVIRGISDYADSHKNDKWTSYAAAAAATYAKDFICTIPGEIRNIMGS</sequence>
<organism evidence="3 4">
    <name type="scientific">Talaromyces proteolyticus</name>
    <dbReference type="NCBI Taxonomy" id="1131652"/>
    <lineage>
        <taxon>Eukaryota</taxon>
        <taxon>Fungi</taxon>
        <taxon>Dikarya</taxon>
        <taxon>Ascomycota</taxon>
        <taxon>Pezizomycotina</taxon>
        <taxon>Eurotiomycetes</taxon>
        <taxon>Eurotiomycetidae</taxon>
        <taxon>Eurotiales</taxon>
        <taxon>Trichocomaceae</taxon>
        <taxon>Talaromyces</taxon>
        <taxon>Talaromyces sect. Bacilispori</taxon>
    </lineage>
</organism>
<dbReference type="InterPro" id="IPR035994">
    <property type="entry name" value="Nucleoside_phosphorylase_sf"/>
</dbReference>
<evidence type="ECO:0000313" key="4">
    <source>
        <dbReference type="Proteomes" id="UP001201262"/>
    </source>
</evidence>
<dbReference type="Proteomes" id="UP001201262">
    <property type="component" value="Unassembled WGS sequence"/>
</dbReference>
<protein>
    <recommendedName>
        <fullName evidence="2">Nucleoside phosphorylase domain-containing protein</fullName>
    </recommendedName>
</protein>
<dbReference type="PANTHER" id="PTHR46082:SF11">
    <property type="entry name" value="AAA+ ATPASE DOMAIN-CONTAINING PROTEIN-RELATED"/>
    <property type="match status" value="1"/>
</dbReference>
<dbReference type="EMBL" id="JAJTJA010000014">
    <property type="protein sequence ID" value="KAH8689853.1"/>
    <property type="molecule type" value="Genomic_DNA"/>
</dbReference>
<evidence type="ECO:0000256" key="1">
    <source>
        <dbReference type="SAM" id="MobiDB-lite"/>
    </source>
</evidence>
<dbReference type="GeneID" id="70242525"/>